<evidence type="ECO:0000256" key="2">
    <source>
        <dbReference type="ARBA" id="ARBA00004784"/>
    </source>
</evidence>
<organism evidence="10 11">
    <name type="scientific">Australozyma saopauloensis</name>
    <dbReference type="NCBI Taxonomy" id="291208"/>
    <lineage>
        <taxon>Eukaryota</taxon>
        <taxon>Fungi</taxon>
        <taxon>Dikarya</taxon>
        <taxon>Ascomycota</taxon>
        <taxon>Saccharomycotina</taxon>
        <taxon>Pichiomycetes</taxon>
        <taxon>Metschnikowiaceae</taxon>
        <taxon>Australozyma</taxon>
    </lineage>
</organism>
<feature type="region of interest" description="Disordered" evidence="7">
    <location>
        <begin position="1"/>
        <end position="29"/>
    </location>
</feature>
<dbReference type="SUPFAM" id="SSF53271">
    <property type="entry name" value="PRTase-like"/>
    <property type="match status" value="1"/>
</dbReference>
<feature type="domain" description="Phosphoribosyltransferase" evidence="9">
    <location>
        <begin position="271"/>
        <end position="451"/>
    </location>
</feature>
<sequence length="486" mass="55434">MKMSSRGLDSTTDSTSQFATIEKTEPSKRYTPPWTKPYIIGIGGFSGSGKTSISQKIILELNQPWTVLLLCDNFYKALTEEERKLALASQYDFDCPAAMDLELLVEKLDSLKRGKKTEIQIYSFSEHNRTEKLFTIYGANVIILEGIMALYDQRLLDMMDIKVFVDTDLDVCLARRLTRDILYRGRDLVGALQQWERFVKPNAVKHIYPTIRNADLVIPRGLDNTTAIDLLIQHVKKQLAVKSKLHIQRLEALGHNFQFNVQSCKNLHILPSTPHTRGIHSIILSKKTERTDFIFYFDRMSNLLIEMALDTLTNYTSVDIRCIKDYTYKGLKQTLEVIAVSVIRSGDCFMNSMKKSIPDIPIGKLLIQSDASTGEPHLHTESLPKREHLAKYILLDAQMIGGAGAIMAIQVLIDHKVKQEDIILVCYLLSEIAMRRLFRVFPEITVVVGKLSNSEEVDTTYNMEGFKDSDWPFLNRFIDSLYFGTD</sequence>
<dbReference type="Gene3D" id="3.40.50.300">
    <property type="entry name" value="P-loop containing nucleotide triphosphate hydrolases"/>
    <property type="match status" value="1"/>
</dbReference>
<dbReference type="Pfam" id="PF14681">
    <property type="entry name" value="UPRTase"/>
    <property type="match status" value="1"/>
</dbReference>
<dbReference type="GO" id="GO:0005524">
    <property type="term" value="F:ATP binding"/>
    <property type="evidence" value="ECO:0007669"/>
    <property type="project" value="UniProtKB-KW"/>
</dbReference>
<dbReference type="SUPFAM" id="SSF52540">
    <property type="entry name" value="P-loop containing nucleoside triphosphate hydrolases"/>
    <property type="match status" value="1"/>
</dbReference>
<dbReference type="PRINTS" id="PR00988">
    <property type="entry name" value="URIDINKINASE"/>
</dbReference>
<evidence type="ECO:0000256" key="5">
    <source>
        <dbReference type="ARBA" id="ARBA00022777"/>
    </source>
</evidence>
<gene>
    <name evidence="10" type="ORF">PUMCH_000329</name>
</gene>
<evidence type="ECO:0000256" key="1">
    <source>
        <dbReference type="ARBA" id="ARBA00004690"/>
    </source>
</evidence>
<dbReference type="GeneID" id="88171398"/>
<dbReference type="RefSeq" id="XP_062875491.1">
    <property type="nucleotide sequence ID" value="XM_063019421.1"/>
</dbReference>
<keyword evidence="11" id="KW-1185">Reference proteome</keyword>
<evidence type="ECO:0000259" key="9">
    <source>
        <dbReference type="Pfam" id="PF14681"/>
    </source>
</evidence>
<dbReference type="GO" id="GO:0008655">
    <property type="term" value="P:pyrimidine-containing compound salvage"/>
    <property type="evidence" value="ECO:0007669"/>
    <property type="project" value="UniProtKB-ARBA"/>
</dbReference>
<dbReference type="InterPro" id="IPR000836">
    <property type="entry name" value="PRTase_dom"/>
</dbReference>
<proteinExistence type="inferred from homology"/>
<dbReference type="FunFam" id="3.40.50.300:FF:000339">
    <property type="entry name" value="Uridine kinase"/>
    <property type="match status" value="1"/>
</dbReference>
<dbReference type="GO" id="GO:0004849">
    <property type="term" value="F:uridine kinase activity"/>
    <property type="evidence" value="ECO:0007669"/>
    <property type="project" value="UniProtKB-EC"/>
</dbReference>
<reference evidence="10 11" key="1">
    <citation type="submission" date="2023-10" db="EMBL/GenBank/DDBJ databases">
        <title>Draft Genome Sequence of Candida saopaulonensis from a very Premature Infant with Sepsis.</title>
        <authorList>
            <person name="Ning Y."/>
            <person name="Dai R."/>
            <person name="Xiao M."/>
            <person name="Xu Y."/>
            <person name="Yan Q."/>
            <person name="Zhang L."/>
        </authorList>
    </citation>
    <scope>NUCLEOTIDE SEQUENCE [LARGE SCALE GENOMIC DNA]</scope>
    <source>
        <strain evidence="10 11">19XY460</strain>
    </source>
</reference>
<dbReference type="InterPro" id="IPR029057">
    <property type="entry name" value="PRTase-like"/>
</dbReference>
<evidence type="ECO:0000259" key="8">
    <source>
        <dbReference type="Pfam" id="PF00485"/>
    </source>
</evidence>
<name>A0AAX4H3G8_9ASCO</name>
<dbReference type="Proteomes" id="UP001338582">
    <property type="component" value="Chromosome 1"/>
</dbReference>
<dbReference type="KEGG" id="asau:88171398"/>
<dbReference type="Gene3D" id="3.40.50.2020">
    <property type="match status" value="1"/>
</dbReference>
<dbReference type="CDD" id="cd02023">
    <property type="entry name" value="UMPK"/>
    <property type="match status" value="1"/>
</dbReference>
<evidence type="ECO:0000256" key="7">
    <source>
        <dbReference type="SAM" id="MobiDB-lite"/>
    </source>
</evidence>
<dbReference type="EMBL" id="CP138894">
    <property type="protein sequence ID" value="WPK23104.1"/>
    <property type="molecule type" value="Genomic_DNA"/>
</dbReference>
<accession>A0AAX4H3G8</accession>
<comment type="pathway">
    <text evidence="1 6">Pyrimidine metabolism; UMP biosynthesis via salvage pathway; UMP from uridine: step 1/1.</text>
</comment>
<keyword evidence="3 6" id="KW-0808">Transferase</keyword>
<comment type="similarity">
    <text evidence="6">Belongs to the uridine kinase family.</text>
</comment>
<feature type="domain" description="Phosphoribulokinase/uridine kinase" evidence="8">
    <location>
        <begin position="39"/>
        <end position="226"/>
    </location>
</feature>
<feature type="compositionally biased region" description="Polar residues" evidence="7">
    <location>
        <begin position="7"/>
        <end position="19"/>
    </location>
</feature>
<comment type="catalytic activity">
    <reaction evidence="6">
        <text>uridine + ATP = UMP + ADP + H(+)</text>
        <dbReference type="Rhea" id="RHEA:16825"/>
        <dbReference type="ChEBI" id="CHEBI:15378"/>
        <dbReference type="ChEBI" id="CHEBI:16704"/>
        <dbReference type="ChEBI" id="CHEBI:30616"/>
        <dbReference type="ChEBI" id="CHEBI:57865"/>
        <dbReference type="ChEBI" id="CHEBI:456216"/>
        <dbReference type="EC" id="2.7.1.48"/>
    </reaction>
</comment>
<dbReference type="AlphaFoldDB" id="A0AAX4H3G8"/>
<dbReference type="InterPro" id="IPR000764">
    <property type="entry name" value="Uridine_kinase-like"/>
</dbReference>
<keyword evidence="6" id="KW-0067">ATP-binding</keyword>
<dbReference type="Pfam" id="PF00485">
    <property type="entry name" value="PRK"/>
    <property type="match status" value="1"/>
</dbReference>
<evidence type="ECO:0000313" key="11">
    <source>
        <dbReference type="Proteomes" id="UP001338582"/>
    </source>
</evidence>
<comment type="pathway">
    <text evidence="2 6">Pyrimidine metabolism; CTP biosynthesis via salvage pathway; CTP from cytidine: step 1/3.</text>
</comment>
<evidence type="ECO:0000256" key="3">
    <source>
        <dbReference type="ARBA" id="ARBA00022679"/>
    </source>
</evidence>
<protein>
    <recommendedName>
        <fullName evidence="6">Uridine kinase</fullName>
        <ecNumber evidence="6">2.7.1.48</ecNumber>
    </recommendedName>
</protein>
<dbReference type="NCBIfam" id="NF004018">
    <property type="entry name" value="PRK05480.1"/>
    <property type="match status" value="1"/>
</dbReference>
<keyword evidence="4 6" id="KW-0547">Nucleotide-binding</keyword>
<evidence type="ECO:0000313" key="10">
    <source>
        <dbReference type="EMBL" id="WPK23104.1"/>
    </source>
</evidence>
<comment type="catalytic activity">
    <reaction evidence="6">
        <text>cytidine + ATP = CMP + ADP + H(+)</text>
        <dbReference type="Rhea" id="RHEA:24674"/>
        <dbReference type="ChEBI" id="CHEBI:15378"/>
        <dbReference type="ChEBI" id="CHEBI:17562"/>
        <dbReference type="ChEBI" id="CHEBI:30616"/>
        <dbReference type="ChEBI" id="CHEBI:60377"/>
        <dbReference type="ChEBI" id="CHEBI:456216"/>
        <dbReference type="EC" id="2.7.1.48"/>
    </reaction>
</comment>
<evidence type="ECO:0000256" key="4">
    <source>
        <dbReference type="ARBA" id="ARBA00022741"/>
    </source>
</evidence>
<dbReference type="InterPro" id="IPR027417">
    <property type="entry name" value="P-loop_NTPase"/>
</dbReference>
<dbReference type="PANTHER" id="PTHR10285">
    <property type="entry name" value="URIDINE KINASE"/>
    <property type="match status" value="1"/>
</dbReference>
<dbReference type="EC" id="2.7.1.48" evidence="6"/>
<evidence type="ECO:0000256" key="6">
    <source>
        <dbReference type="RuleBase" id="RU003825"/>
    </source>
</evidence>
<dbReference type="InterPro" id="IPR006083">
    <property type="entry name" value="PRK/URK"/>
</dbReference>
<keyword evidence="5 6" id="KW-0418">Kinase</keyword>
<dbReference type="NCBIfam" id="TIGR00235">
    <property type="entry name" value="udk"/>
    <property type="match status" value="1"/>
</dbReference>